<name>A0A858PZ20_9RICK</name>
<evidence type="ECO:0000313" key="1">
    <source>
        <dbReference type="EMBL" id="QJC27845.1"/>
    </source>
</evidence>
<keyword evidence="2" id="KW-1185">Reference proteome</keyword>
<sequence>MILCQAVGRTSPTIDPKVCNKKVAVDDSYNRGWDRAGAWEKGRVDDVTWSCVDYRDAMHELGEKTRRGLGVTRNREREFSARFGKIEGALELRPDGQGDCRMMTFRTGGREKGRAWGMNGAGVCAANNARRETVGIVLGGGASAGDTVTERTNKWYENKQTNRGWPGTAEGKINTAQGMAGAVVFR</sequence>
<organism evidence="1 2">
    <name type="scientific">Anaplasma platys</name>
    <dbReference type="NCBI Taxonomy" id="949"/>
    <lineage>
        <taxon>Bacteria</taxon>
        <taxon>Pseudomonadati</taxon>
        <taxon>Pseudomonadota</taxon>
        <taxon>Alphaproteobacteria</taxon>
        <taxon>Rickettsiales</taxon>
        <taxon>Anaplasmataceae</taxon>
        <taxon>Anaplasma</taxon>
    </lineage>
</organism>
<evidence type="ECO:0000313" key="2">
    <source>
        <dbReference type="Proteomes" id="UP000500930"/>
    </source>
</evidence>
<protein>
    <submittedName>
        <fullName evidence="1">P44/Msp2 family outer membrane protein</fullName>
    </submittedName>
</protein>
<accession>A0A858PZ20</accession>
<dbReference type="RefSeq" id="WP_169193446.1">
    <property type="nucleotide sequence ID" value="NZ_CP046391.1"/>
</dbReference>
<dbReference type="AlphaFoldDB" id="A0A858PZ20"/>
<reference evidence="1 2" key="1">
    <citation type="journal article" date="2020" name="Pathogens">
        <title>First Whole Genome Sequence of Anaplasma platys, an Obligate Intracellular Rickettsial Pathogen of Dogs.</title>
        <authorList>
            <person name="Llanes A."/>
            <person name="Rajeev S."/>
        </authorList>
    </citation>
    <scope>NUCLEOTIDE SEQUENCE [LARGE SCALE GENOMIC DNA]</scope>
    <source>
        <strain evidence="1 2">S3</strain>
    </source>
</reference>
<gene>
    <name evidence="1" type="ORF">ANPL_03985</name>
</gene>
<dbReference type="Proteomes" id="UP000500930">
    <property type="component" value="Chromosome"/>
</dbReference>
<proteinExistence type="predicted"/>
<dbReference type="EMBL" id="CP046391">
    <property type="protein sequence ID" value="QJC27845.1"/>
    <property type="molecule type" value="Genomic_DNA"/>
</dbReference>
<dbReference type="KEGG" id="aplt:ANPL_03985"/>